<reference evidence="2" key="1">
    <citation type="journal article" date="2014" name="Genome Announc.">
        <title>De novo whole-genome sequence and genome annotation of Lichtheimia ramosa.</title>
        <authorList>
            <person name="Linde J."/>
            <person name="Schwartze V."/>
            <person name="Binder U."/>
            <person name="Lass-Florl C."/>
            <person name="Voigt K."/>
            <person name="Horn F."/>
        </authorList>
    </citation>
    <scope>NUCLEOTIDE SEQUENCE</scope>
    <source>
        <strain evidence="2">JMRC FSU:6197</strain>
    </source>
</reference>
<feature type="compositionally biased region" description="Polar residues" evidence="1">
    <location>
        <begin position="75"/>
        <end position="94"/>
    </location>
</feature>
<name>A0A077WYT8_9FUNG</name>
<dbReference type="EMBL" id="LK023368">
    <property type="protein sequence ID" value="CDS12776.1"/>
    <property type="molecule type" value="Genomic_DNA"/>
</dbReference>
<feature type="compositionally biased region" description="Low complexity" evidence="1">
    <location>
        <begin position="1"/>
        <end position="18"/>
    </location>
</feature>
<dbReference type="OrthoDB" id="10561368at2759"/>
<evidence type="ECO:0000256" key="1">
    <source>
        <dbReference type="SAM" id="MobiDB-lite"/>
    </source>
</evidence>
<sequence length="115" mass="12921">MPKHSITSSSSADYSSLKSENKYIKQSSSPSETVFLDMTGTTRSKRRSSSLTREDVLYMARIEYARRLSQFTLSQMRKQQQQHWLDNGGNPTFTSRDSSSSISGSSSGDDSGRHR</sequence>
<protein>
    <submittedName>
        <fullName evidence="2">Uncharacterized protein</fullName>
    </submittedName>
</protein>
<feature type="region of interest" description="Disordered" evidence="1">
    <location>
        <begin position="75"/>
        <end position="115"/>
    </location>
</feature>
<gene>
    <name evidence="2" type="ORF">LRAMOSA04960</name>
</gene>
<dbReference type="AlphaFoldDB" id="A0A077WYT8"/>
<feature type="region of interest" description="Disordered" evidence="1">
    <location>
        <begin position="1"/>
        <end position="52"/>
    </location>
</feature>
<organism evidence="2">
    <name type="scientific">Lichtheimia ramosa</name>
    <dbReference type="NCBI Taxonomy" id="688394"/>
    <lineage>
        <taxon>Eukaryota</taxon>
        <taxon>Fungi</taxon>
        <taxon>Fungi incertae sedis</taxon>
        <taxon>Mucoromycota</taxon>
        <taxon>Mucoromycotina</taxon>
        <taxon>Mucoromycetes</taxon>
        <taxon>Mucorales</taxon>
        <taxon>Lichtheimiaceae</taxon>
        <taxon>Lichtheimia</taxon>
    </lineage>
</organism>
<evidence type="ECO:0000313" key="2">
    <source>
        <dbReference type="EMBL" id="CDS12776.1"/>
    </source>
</evidence>
<accession>A0A077WYT8</accession>
<proteinExistence type="predicted"/>
<feature type="compositionally biased region" description="Low complexity" evidence="1">
    <location>
        <begin position="95"/>
        <end position="109"/>
    </location>
</feature>